<evidence type="ECO:0000256" key="3">
    <source>
        <dbReference type="ARBA" id="ARBA00022692"/>
    </source>
</evidence>
<reference evidence="10" key="1">
    <citation type="submission" date="2020-06" db="EMBL/GenBank/DDBJ databases">
        <authorList>
            <person name="Li T."/>
            <person name="Hu X."/>
            <person name="Zhang T."/>
            <person name="Song X."/>
            <person name="Zhang H."/>
            <person name="Dai N."/>
            <person name="Sheng W."/>
            <person name="Hou X."/>
            <person name="Wei L."/>
        </authorList>
    </citation>
    <scope>NUCLEOTIDE SEQUENCE</scope>
    <source>
        <strain evidence="10">KEN1</strain>
        <tissue evidence="10">Leaf</tissue>
    </source>
</reference>
<dbReference type="PANTHER" id="PTHR13466:SF0">
    <property type="entry name" value="SMP-LTD DOMAIN-CONTAINING PROTEIN"/>
    <property type="match status" value="1"/>
</dbReference>
<feature type="domain" description="SMP-LTD" evidence="9">
    <location>
        <begin position="1"/>
        <end position="93"/>
    </location>
</feature>
<evidence type="ECO:0000259" key="9">
    <source>
        <dbReference type="PROSITE" id="PS51847"/>
    </source>
</evidence>
<keyword evidence="3" id="KW-0812">Transmembrane</keyword>
<dbReference type="GO" id="GO:0005789">
    <property type="term" value="C:endoplasmic reticulum membrane"/>
    <property type="evidence" value="ECO:0007669"/>
    <property type="project" value="UniProtKB-SubCell"/>
</dbReference>
<evidence type="ECO:0000256" key="5">
    <source>
        <dbReference type="ARBA" id="ARBA00022989"/>
    </source>
</evidence>
<proteinExistence type="predicted"/>
<reference evidence="10" key="2">
    <citation type="journal article" date="2024" name="Plant">
        <title>Genomic evolution and insights into agronomic trait innovations of Sesamum species.</title>
        <authorList>
            <person name="Miao H."/>
            <person name="Wang L."/>
            <person name="Qu L."/>
            <person name="Liu H."/>
            <person name="Sun Y."/>
            <person name="Le M."/>
            <person name="Wang Q."/>
            <person name="Wei S."/>
            <person name="Zheng Y."/>
            <person name="Lin W."/>
            <person name="Duan Y."/>
            <person name="Cao H."/>
            <person name="Xiong S."/>
            <person name="Wang X."/>
            <person name="Wei L."/>
            <person name="Li C."/>
            <person name="Ma Q."/>
            <person name="Ju M."/>
            <person name="Zhao R."/>
            <person name="Li G."/>
            <person name="Mu C."/>
            <person name="Tian Q."/>
            <person name="Mei H."/>
            <person name="Zhang T."/>
            <person name="Gao T."/>
            <person name="Zhang H."/>
        </authorList>
    </citation>
    <scope>NUCLEOTIDE SEQUENCE</scope>
    <source>
        <strain evidence="10">KEN1</strain>
    </source>
</reference>
<dbReference type="PANTHER" id="PTHR13466">
    <property type="entry name" value="TEX2 PROTEIN-RELATED"/>
    <property type="match status" value="1"/>
</dbReference>
<name>A0AAW2UK06_9LAMI</name>
<dbReference type="PROSITE" id="PS51847">
    <property type="entry name" value="SMP"/>
    <property type="match status" value="1"/>
</dbReference>
<comment type="subcellular location">
    <subcellularLocation>
        <location evidence="1">Endoplasmic reticulum membrane</location>
    </subcellularLocation>
</comment>
<evidence type="ECO:0000256" key="6">
    <source>
        <dbReference type="ARBA" id="ARBA00023055"/>
    </source>
</evidence>
<keyword evidence="6" id="KW-0445">Lipid transport</keyword>
<dbReference type="EMBL" id="JACGWN010000012">
    <property type="protein sequence ID" value="KAL0417372.1"/>
    <property type="molecule type" value="Genomic_DNA"/>
</dbReference>
<dbReference type="InterPro" id="IPR031468">
    <property type="entry name" value="SMP_LBD"/>
</dbReference>
<keyword evidence="7" id="KW-0446">Lipid-binding</keyword>
<evidence type="ECO:0000256" key="2">
    <source>
        <dbReference type="ARBA" id="ARBA00022448"/>
    </source>
</evidence>
<evidence type="ECO:0000256" key="4">
    <source>
        <dbReference type="ARBA" id="ARBA00022824"/>
    </source>
</evidence>
<keyword evidence="4" id="KW-0256">Endoplasmic reticulum</keyword>
<keyword evidence="5" id="KW-1133">Transmembrane helix</keyword>
<evidence type="ECO:0000256" key="7">
    <source>
        <dbReference type="ARBA" id="ARBA00023121"/>
    </source>
</evidence>
<keyword evidence="2" id="KW-0813">Transport</keyword>
<organism evidence="10">
    <name type="scientific">Sesamum latifolium</name>
    <dbReference type="NCBI Taxonomy" id="2727402"/>
    <lineage>
        <taxon>Eukaryota</taxon>
        <taxon>Viridiplantae</taxon>
        <taxon>Streptophyta</taxon>
        <taxon>Embryophyta</taxon>
        <taxon>Tracheophyta</taxon>
        <taxon>Spermatophyta</taxon>
        <taxon>Magnoliopsida</taxon>
        <taxon>eudicotyledons</taxon>
        <taxon>Gunneridae</taxon>
        <taxon>Pentapetalae</taxon>
        <taxon>asterids</taxon>
        <taxon>lamiids</taxon>
        <taxon>Lamiales</taxon>
        <taxon>Pedaliaceae</taxon>
        <taxon>Sesamum</taxon>
    </lineage>
</organism>
<evidence type="ECO:0000256" key="8">
    <source>
        <dbReference type="ARBA" id="ARBA00023136"/>
    </source>
</evidence>
<dbReference type="AlphaFoldDB" id="A0AAW2UK06"/>
<keyword evidence="8" id="KW-0472">Membrane</keyword>
<dbReference type="GO" id="GO:0008289">
    <property type="term" value="F:lipid binding"/>
    <property type="evidence" value="ECO:0007669"/>
    <property type="project" value="UniProtKB-KW"/>
</dbReference>
<accession>A0AAW2UK06</accession>
<protein>
    <recommendedName>
        <fullName evidence="9">SMP-LTD domain-containing protein</fullName>
    </recommendedName>
</protein>
<evidence type="ECO:0000313" key="10">
    <source>
        <dbReference type="EMBL" id="KAL0417372.1"/>
    </source>
</evidence>
<sequence>MRIPSYIGEVTCTSVDPGTLPPHILAMRVLPSDMNEMWALEIDVEYLGGAVLDIETRLEIRELESEEATRFDTNTAGEVTLICWMVLSILGNS</sequence>
<comment type="caution">
    <text evidence="10">The sequence shown here is derived from an EMBL/GenBank/DDBJ whole genome shotgun (WGS) entry which is preliminary data.</text>
</comment>
<evidence type="ECO:0000256" key="1">
    <source>
        <dbReference type="ARBA" id="ARBA00004586"/>
    </source>
</evidence>
<dbReference type="GO" id="GO:0006869">
    <property type="term" value="P:lipid transport"/>
    <property type="evidence" value="ECO:0007669"/>
    <property type="project" value="UniProtKB-KW"/>
</dbReference>
<gene>
    <name evidence="10" type="ORF">Slati_3569100</name>
</gene>